<reference evidence="4" key="1">
    <citation type="submission" date="2021-06" db="EMBL/GenBank/DDBJ databases">
        <authorList>
            <person name="Kallberg Y."/>
            <person name="Tangrot J."/>
            <person name="Rosling A."/>
        </authorList>
    </citation>
    <scope>NUCLEOTIDE SEQUENCE</scope>
    <source>
        <strain evidence="4">FL966</strain>
    </source>
</reference>
<dbReference type="GO" id="GO:0016887">
    <property type="term" value="F:ATP hydrolysis activity"/>
    <property type="evidence" value="ECO:0007669"/>
    <property type="project" value="InterPro"/>
</dbReference>
<evidence type="ECO:0000259" key="3">
    <source>
        <dbReference type="Pfam" id="PF00005"/>
    </source>
</evidence>
<feature type="coiled-coil region" evidence="1">
    <location>
        <begin position="142"/>
        <end position="169"/>
    </location>
</feature>
<keyword evidence="2" id="KW-0812">Transmembrane</keyword>
<gene>
    <name evidence="4" type="ORF">CPELLU_LOCUS1160</name>
</gene>
<dbReference type="Proteomes" id="UP000789759">
    <property type="component" value="Unassembled WGS sequence"/>
</dbReference>
<dbReference type="AlphaFoldDB" id="A0A9N8W6P8"/>
<evidence type="ECO:0000256" key="1">
    <source>
        <dbReference type="SAM" id="Coils"/>
    </source>
</evidence>
<dbReference type="InterPro" id="IPR032675">
    <property type="entry name" value="LRR_dom_sf"/>
</dbReference>
<keyword evidence="1" id="KW-0175">Coiled coil</keyword>
<comment type="caution">
    <text evidence="4">The sequence shown here is derived from an EMBL/GenBank/DDBJ whole genome shotgun (WGS) entry which is preliminary data.</text>
</comment>
<evidence type="ECO:0000313" key="5">
    <source>
        <dbReference type="Proteomes" id="UP000789759"/>
    </source>
</evidence>
<dbReference type="Pfam" id="PF00005">
    <property type="entry name" value="ABC_tran"/>
    <property type="match status" value="1"/>
</dbReference>
<dbReference type="Gene3D" id="3.80.10.10">
    <property type="entry name" value="Ribonuclease Inhibitor"/>
    <property type="match status" value="1"/>
</dbReference>
<evidence type="ECO:0000256" key="2">
    <source>
        <dbReference type="SAM" id="Phobius"/>
    </source>
</evidence>
<dbReference type="GO" id="GO:0005524">
    <property type="term" value="F:ATP binding"/>
    <property type="evidence" value="ECO:0007669"/>
    <property type="project" value="InterPro"/>
</dbReference>
<dbReference type="Gene3D" id="3.40.50.300">
    <property type="entry name" value="P-loop containing nucleotide triphosphate hydrolases"/>
    <property type="match status" value="1"/>
</dbReference>
<dbReference type="SUPFAM" id="SSF52540">
    <property type="entry name" value="P-loop containing nucleoside triphosphate hydrolases"/>
    <property type="match status" value="1"/>
</dbReference>
<keyword evidence="5" id="KW-1185">Reference proteome</keyword>
<dbReference type="OrthoDB" id="2442115at2759"/>
<feature type="transmembrane region" description="Helical" evidence="2">
    <location>
        <begin position="191"/>
        <end position="208"/>
    </location>
</feature>
<dbReference type="InterPro" id="IPR027417">
    <property type="entry name" value="P-loop_NTPase"/>
</dbReference>
<keyword evidence="2" id="KW-1133">Transmembrane helix</keyword>
<organism evidence="4 5">
    <name type="scientific">Cetraspora pellucida</name>
    <dbReference type="NCBI Taxonomy" id="1433469"/>
    <lineage>
        <taxon>Eukaryota</taxon>
        <taxon>Fungi</taxon>
        <taxon>Fungi incertae sedis</taxon>
        <taxon>Mucoromycota</taxon>
        <taxon>Glomeromycotina</taxon>
        <taxon>Glomeromycetes</taxon>
        <taxon>Diversisporales</taxon>
        <taxon>Gigasporaceae</taxon>
        <taxon>Cetraspora</taxon>
    </lineage>
</organism>
<accession>A0A9N8W6P8</accession>
<sequence>MLKSDIELTEKELIKKAEIILPNEIDELDLSKLDDLTELSLENYSSNSFKLYLEGGYGSLALNLDSFSGAIVLDLINCSKRINLSLSVYSPLTNLTLNNCDNLAVLDIEEECKKLKTLDISGSKTITAELEASPSGDELVVNEKKFEQIEELKRQKKALEKEFEQITEELPKQGVTFQFRDYLEPVSLEQFVAGGLILVIFYSFLYYFDDLTERELRVRGGHYSKNVLLEKFRGLPLEEKQRYQNQVINLVEKDAGTIGYYWEHLPNHFFHSGAINHLSGKNGTGKTTLLYLLLGMLTPEKGEIVIVTEKRDGGEENYVLHCDLNLQR</sequence>
<keyword evidence="2" id="KW-0472">Membrane</keyword>
<protein>
    <submittedName>
        <fullName evidence="4">20130_t:CDS:1</fullName>
    </submittedName>
</protein>
<dbReference type="InterPro" id="IPR003439">
    <property type="entry name" value="ABC_transporter-like_ATP-bd"/>
</dbReference>
<evidence type="ECO:0000313" key="4">
    <source>
        <dbReference type="EMBL" id="CAG8472897.1"/>
    </source>
</evidence>
<feature type="domain" description="ABC transporter" evidence="3">
    <location>
        <begin position="271"/>
        <end position="307"/>
    </location>
</feature>
<proteinExistence type="predicted"/>
<name>A0A9N8W6P8_9GLOM</name>
<dbReference type="EMBL" id="CAJVQA010000399">
    <property type="protein sequence ID" value="CAG8472897.1"/>
    <property type="molecule type" value="Genomic_DNA"/>
</dbReference>